<evidence type="ECO:0000256" key="4">
    <source>
        <dbReference type="ARBA" id="ARBA00022475"/>
    </source>
</evidence>
<dbReference type="SUPFAM" id="SSF46626">
    <property type="entry name" value="Cytochrome c"/>
    <property type="match status" value="1"/>
</dbReference>
<proteinExistence type="inferred from homology"/>
<dbReference type="InterPro" id="IPR036909">
    <property type="entry name" value="Cyt_c-like_dom_sf"/>
</dbReference>
<keyword evidence="7 12" id="KW-0479">Metal-binding</keyword>
<name>A0AA35CQW7_9FIRM</name>
<feature type="domain" description="Cytochrome c" evidence="15">
    <location>
        <begin position="354"/>
        <end position="465"/>
    </location>
</feature>
<evidence type="ECO:0000256" key="5">
    <source>
        <dbReference type="ARBA" id="ARBA00022617"/>
    </source>
</evidence>
<evidence type="ECO:0000256" key="1">
    <source>
        <dbReference type="ARBA" id="ARBA00004651"/>
    </source>
</evidence>
<dbReference type="GO" id="GO:0005886">
    <property type="term" value="C:plasma membrane"/>
    <property type="evidence" value="ECO:0007669"/>
    <property type="project" value="UniProtKB-SubCell"/>
</dbReference>
<evidence type="ECO:0000256" key="12">
    <source>
        <dbReference type="PROSITE-ProRule" id="PRU00433"/>
    </source>
</evidence>
<feature type="transmembrane region" description="Helical" evidence="14">
    <location>
        <begin position="212"/>
        <end position="235"/>
    </location>
</feature>
<comment type="subcellular location">
    <subcellularLocation>
        <location evidence="1">Cell membrane</location>
        <topology evidence="1">Multi-pass membrane protein</topology>
    </subcellularLocation>
</comment>
<dbReference type="PANTHER" id="PTHR30365">
    <property type="entry name" value="CYTOCHROME D UBIQUINOL OXIDASE"/>
    <property type="match status" value="1"/>
</dbReference>
<keyword evidence="6 14" id="KW-0812">Transmembrane</keyword>
<accession>A0AA35CQW7</accession>
<dbReference type="Pfam" id="PF01654">
    <property type="entry name" value="Cyt_bd_oxida_I"/>
    <property type="match status" value="1"/>
</dbReference>
<reference evidence="16" key="1">
    <citation type="submission" date="2022-03" db="EMBL/GenBank/DDBJ databases">
        <title>Complete genome sequence of Caldinitratiruptor microaerophilus.</title>
        <authorList>
            <person name="Mukaiyama R."/>
            <person name="Nishiyama T."/>
            <person name="Ueda K."/>
        </authorList>
    </citation>
    <scope>NUCLEOTIDE SEQUENCE</scope>
    <source>
        <strain evidence="16">JCM 16183</strain>
    </source>
</reference>
<dbReference type="KEGG" id="cmic:caldi_33960"/>
<keyword evidence="11 14" id="KW-0472">Membrane</keyword>
<keyword evidence="3" id="KW-0813">Transport</keyword>
<gene>
    <name evidence="16" type="ORF">caldi_33960</name>
</gene>
<dbReference type="GO" id="GO:0019646">
    <property type="term" value="P:aerobic electron transport chain"/>
    <property type="evidence" value="ECO:0007669"/>
    <property type="project" value="InterPro"/>
</dbReference>
<dbReference type="Gene3D" id="1.10.760.10">
    <property type="entry name" value="Cytochrome c-like domain"/>
    <property type="match status" value="1"/>
</dbReference>
<dbReference type="InterPro" id="IPR002585">
    <property type="entry name" value="Cyt-d_ubiquinol_oxidase_su_1"/>
</dbReference>
<sequence length="465" mass="51524">MNYPVLEVPVLGGGLLIAIISILHVYTAHFAVGGGLYLVLTEGKAYREGDQALLDFVRGFSRVFVLLTVVFGAVTGVGIWFTVGTVTPPATSSLIHLFVWIWAMEYVPFFVEITTALVYYYGWDRLSPRMHLLVGWLYTVAAYSSLVFINGILAFMLTPGAWPRTGNVWHAWWNPGTLPSLVMRTSVALALAGLFGLLTGTRLKDDGLRRRVVRYSAMWLWPAFIGLPLGGLWYFSRVPEPARAQFLGGAAAVTIFMAASLVLSVLILLFTYWGPYREPGRVSFPLALLFVTLGLLVTGTSEWVREAIRKPYVIYDYMYVNGIRPAEVAEIDRRGILRYARWARPVPAGPSPDAVLARGQEVFRLQCMACHTVDGYNGVRALVRGWTPEFTEFQLRHLNRLKGFMPPFAGTDEERRALAAWLASLNPRPPWAPSSPEARPAAAAPHSGADAPAAVSPNMRRLLPQ</sequence>
<organism evidence="16 17">
    <name type="scientific">Caldinitratiruptor microaerophilus</name>
    <dbReference type="NCBI Taxonomy" id="671077"/>
    <lineage>
        <taxon>Bacteria</taxon>
        <taxon>Bacillati</taxon>
        <taxon>Bacillota</taxon>
        <taxon>Clostridia</taxon>
        <taxon>Eubacteriales</taxon>
        <taxon>Symbiobacteriaceae</taxon>
        <taxon>Caldinitratiruptor</taxon>
    </lineage>
</organism>
<keyword evidence="10 12" id="KW-0408">Iron</keyword>
<evidence type="ECO:0000256" key="2">
    <source>
        <dbReference type="ARBA" id="ARBA00009819"/>
    </source>
</evidence>
<feature type="transmembrane region" description="Helical" evidence="14">
    <location>
        <begin position="60"/>
        <end position="83"/>
    </location>
</feature>
<evidence type="ECO:0000259" key="15">
    <source>
        <dbReference type="PROSITE" id="PS51007"/>
    </source>
</evidence>
<evidence type="ECO:0000256" key="7">
    <source>
        <dbReference type="ARBA" id="ARBA00022723"/>
    </source>
</evidence>
<protein>
    <recommendedName>
        <fullName evidence="15">Cytochrome c domain-containing protein</fullName>
    </recommendedName>
</protein>
<dbReference type="GO" id="GO:0020037">
    <property type="term" value="F:heme binding"/>
    <property type="evidence" value="ECO:0007669"/>
    <property type="project" value="InterPro"/>
</dbReference>
<dbReference type="PROSITE" id="PS51007">
    <property type="entry name" value="CYTC"/>
    <property type="match status" value="1"/>
</dbReference>
<evidence type="ECO:0000256" key="11">
    <source>
        <dbReference type="ARBA" id="ARBA00023136"/>
    </source>
</evidence>
<evidence type="ECO:0000256" key="9">
    <source>
        <dbReference type="ARBA" id="ARBA00022989"/>
    </source>
</evidence>
<feature type="compositionally biased region" description="Low complexity" evidence="13">
    <location>
        <begin position="434"/>
        <end position="454"/>
    </location>
</feature>
<dbReference type="Pfam" id="PF13442">
    <property type="entry name" value="Cytochrome_CBB3"/>
    <property type="match status" value="1"/>
</dbReference>
<dbReference type="Proteomes" id="UP001163687">
    <property type="component" value="Chromosome"/>
</dbReference>
<keyword evidence="8" id="KW-0249">Electron transport</keyword>
<feature type="transmembrane region" description="Helical" evidence="14">
    <location>
        <begin position="177"/>
        <end position="200"/>
    </location>
</feature>
<dbReference type="GO" id="GO:0046872">
    <property type="term" value="F:metal ion binding"/>
    <property type="evidence" value="ECO:0007669"/>
    <property type="project" value="UniProtKB-KW"/>
</dbReference>
<feature type="transmembrane region" description="Helical" evidence="14">
    <location>
        <begin position="15"/>
        <end position="40"/>
    </location>
</feature>
<keyword evidence="9 14" id="KW-1133">Transmembrane helix</keyword>
<keyword evidence="4" id="KW-1003">Cell membrane</keyword>
<feature type="transmembrane region" description="Helical" evidence="14">
    <location>
        <begin position="95"/>
        <end position="121"/>
    </location>
</feature>
<dbReference type="PANTHER" id="PTHR30365:SF14">
    <property type="entry name" value="CYTOCHROME BD MENAQUINOL OXIDASE SUBUNIT I-RELATED"/>
    <property type="match status" value="1"/>
</dbReference>
<keyword evidence="5 12" id="KW-0349">Heme</keyword>
<evidence type="ECO:0000256" key="3">
    <source>
        <dbReference type="ARBA" id="ARBA00022448"/>
    </source>
</evidence>
<dbReference type="GO" id="GO:0009055">
    <property type="term" value="F:electron transfer activity"/>
    <property type="evidence" value="ECO:0007669"/>
    <property type="project" value="InterPro"/>
</dbReference>
<evidence type="ECO:0000256" key="14">
    <source>
        <dbReference type="SAM" id="Phobius"/>
    </source>
</evidence>
<dbReference type="AlphaFoldDB" id="A0AA35CQW7"/>
<evidence type="ECO:0000256" key="8">
    <source>
        <dbReference type="ARBA" id="ARBA00022982"/>
    </source>
</evidence>
<feature type="region of interest" description="Disordered" evidence="13">
    <location>
        <begin position="429"/>
        <end position="465"/>
    </location>
</feature>
<evidence type="ECO:0000313" key="16">
    <source>
        <dbReference type="EMBL" id="BDG62306.1"/>
    </source>
</evidence>
<dbReference type="InterPro" id="IPR009056">
    <property type="entry name" value="Cyt_c-like_dom"/>
</dbReference>
<evidence type="ECO:0000256" key="6">
    <source>
        <dbReference type="ARBA" id="ARBA00022692"/>
    </source>
</evidence>
<keyword evidence="17" id="KW-1185">Reference proteome</keyword>
<dbReference type="RefSeq" id="WP_264842897.1">
    <property type="nucleotide sequence ID" value="NZ_AP025628.1"/>
</dbReference>
<dbReference type="GO" id="GO:0070069">
    <property type="term" value="C:cytochrome complex"/>
    <property type="evidence" value="ECO:0007669"/>
    <property type="project" value="InterPro"/>
</dbReference>
<evidence type="ECO:0000256" key="13">
    <source>
        <dbReference type="SAM" id="MobiDB-lite"/>
    </source>
</evidence>
<dbReference type="GO" id="GO:0016682">
    <property type="term" value="F:oxidoreductase activity, acting on diphenols and related substances as donors, oxygen as acceptor"/>
    <property type="evidence" value="ECO:0007669"/>
    <property type="project" value="TreeGrafter"/>
</dbReference>
<feature type="transmembrane region" description="Helical" evidence="14">
    <location>
        <begin position="133"/>
        <end position="157"/>
    </location>
</feature>
<feature type="transmembrane region" description="Helical" evidence="14">
    <location>
        <begin position="282"/>
        <end position="304"/>
    </location>
</feature>
<comment type="similarity">
    <text evidence="2">Belongs to the cytochrome ubiquinol oxidase subunit 1 family.</text>
</comment>
<evidence type="ECO:0000313" key="17">
    <source>
        <dbReference type="Proteomes" id="UP001163687"/>
    </source>
</evidence>
<feature type="transmembrane region" description="Helical" evidence="14">
    <location>
        <begin position="247"/>
        <end position="270"/>
    </location>
</feature>
<dbReference type="EMBL" id="AP025628">
    <property type="protein sequence ID" value="BDG62306.1"/>
    <property type="molecule type" value="Genomic_DNA"/>
</dbReference>
<evidence type="ECO:0000256" key="10">
    <source>
        <dbReference type="ARBA" id="ARBA00023004"/>
    </source>
</evidence>